<dbReference type="InterPro" id="IPR016661">
    <property type="entry name" value="PFDN4"/>
</dbReference>
<dbReference type="InterPro" id="IPR002777">
    <property type="entry name" value="PFD_beta-like"/>
</dbReference>
<dbReference type="OrthoDB" id="10250441at2759"/>
<dbReference type="GO" id="GO:0051082">
    <property type="term" value="F:unfolded protein binding"/>
    <property type="evidence" value="ECO:0007669"/>
    <property type="project" value="InterPro"/>
</dbReference>
<reference evidence="5 6" key="1">
    <citation type="journal article" date="2018" name="MBio">
        <title>Comparative Genomics Reveals the Core Gene Toolbox for the Fungus-Insect Symbiosis.</title>
        <authorList>
            <person name="Wang Y."/>
            <person name="Stata M."/>
            <person name="Wang W."/>
            <person name="Stajich J.E."/>
            <person name="White M.M."/>
            <person name="Moncalvo J.M."/>
        </authorList>
    </citation>
    <scope>NUCLEOTIDE SEQUENCE [LARGE SCALE GENOMIC DNA]</scope>
    <source>
        <strain evidence="5 6">SC-DP-2</strain>
    </source>
</reference>
<dbReference type="PANTHER" id="PTHR21100:SF9">
    <property type="entry name" value="PREFOLDIN SUBUNIT 4"/>
    <property type="match status" value="1"/>
</dbReference>
<dbReference type="Proteomes" id="UP000245609">
    <property type="component" value="Unassembled WGS sequence"/>
</dbReference>
<dbReference type="AlphaFoldDB" id="A0A2T9ZD60"/>
<accession>A0A2T9ZD60</accession>
<dbReference type="GO" id="GO:0016272">
    <property type="term" value="C:prefoldin complex"/>
    <property type="evidence" value="ECO:0007669"/>
    <property type="project" value="UniProtKB-UniRule"/>
</dbReference>
<keyword evidence="6" id="KW-1185">Reference proteome</keyword>
<comment type="similarity">
    <text evidence="1 3">Belongs to the prefoldin subunit beta family.</text>
</comment>
<name>A0A2T9ZD60_9FUNG</name>
<comment type="caution">
    <text evidence="5">The sequence shown here is derived from an EMBL/GenBank/DDBJ whole genome shotgun (WGS) entry which is preliminary data.</text>
</comment>
<sequence>MEGVKLLSRTEEQDVEVSREDQAKINQFSKLTTNLEILQAKYDEVSKEKQYLEDLELELELLDEDTKLDYKIGDAFVLLSHEEAMQRIEQEKEAAQETTDSLNKEIETVASTLDSLKSELYKKFGNSINLDKD</sequence>
<evidence type="ECO:0000256" key="2">
    <source>
        <dbReference type="ARBA" id="ARBA00023186"/>
    </source>
</evidence>
<gene>
    <name evidence="5" type="ORF">BB560_003007</name>
</gene>
<evidence type="ECO:0000313" key="5">
    <source>
        <dbReference type="EMBL" id="PVV02534.1"/>
    </source>
</evidence>
<dbReference type="PANTHER" id="PTHR21100">
    <property type="entry name" value="PREFOLDIN SUBUNIT 4"/>
    <property type="match status" value="1"/>
</dbReference>
<evidence type="ECO:0000256" key="4">
    <source>
        <dbReference type="SAM" id="Coils"/>
    </source>
</evidence>
<dbReference type="STRING" id="133381.A0A2T9ZD60"/>
<keyword evidence="2 3" id="KW-0143">Chaperone</keyword>
<keyword evidence="4" id="KW-0175">Coiled coil</keyword>
<dbReference type="Pfam" id="PF01920">
    <property type="entry name" value="Prefoldin_2"/>
    <property type="match status" value="1"/>
</dbReference>
<proteinExistence type="inferred from homology"/>
<comment type="subunit">
    <text evidence="3">Heterohexamer of two PFD-alpha type and four PFD-beta type subunits.</text>
</comment>
<dbReference type="InterPro" id="IPR009053">
    <property type="entry name" value="Prefoldin"/>
</dbReference>
<dbReference type="EMBL" id="MBFS01000426">
    <property type="protein sequence ID" value="PVV02534.1"/>
    <property type="molecule type" value="Genomic_DNA"/>
</dbReference>
<dbReference type="SUPFAM" id="SSF46579">
    <property type="entry name" value="Prefoldin"/>
    <property type="match status" value="1"/>
</dbReference>
<dbReference type="Gene3D" id="1.10.287.370">
    <property type="match status" value="1"/>
</dbReference>
<protein>
    <recommendedName>
        <fullName evidence="3">Prefoldin subunit 4</fullName>
    </recommendedName>
</protein>
<organism evidence="5 6">
    <name type="scientific">Smittium megazygosporum</name>
    <dbReference type="NCBI Taxonomy" id="133381"/>
    <lineage>
        <taxon>Eukaryota</taxon>
        <taxon>Fungi</taxon>
        <taxon>Fungi incertae sedis</taxon>
        <taxon>Zoopagomycota</taxon>
        <taxon>Kickxellomycotina</taxon>
        <taxon>Harpellomycetes</taxon>
        <taxon>Harpellales</taxon>
        <taxon>Legeriomycetaceae</taxon>
        <taxon>Smittium</taxon>
    </lineage>
</organism>
<evidence type="ECO:0000313" key="6">
    <source>
        <dbReference type="Proteomes" id="UP000245609"/>
    </source>
</evidence>
<dbReference type="GO" id="GO:0006457">
    <property type="term" value="P:protein folding"/>
    <property type="evidence" value="ECO:0007669"/>
    <property type="project" value="UniProtKB-UniRule"/>
</dbReference>
<evidence type="ECO:0000256" key="1">
    <source>
        <dbReference type="ARBA" id="ARBA00008045"/>
    </source>
</evidence>
<comment type="function">
    <text evidence="3">Binds specifically to cytosolic chaperonin (c-CPN) and transfers target proteins to it. Binds to nascent polypeptide chain and promotes folding in an environment in which there are many competing pathways for nonnative proteins.</text>
</comment>
<evidence type="ECO:0000256" key="3">
    <source>
        <dbReference type="PIRNR" id="PIRNR016477"/>
    </source>
</evidence>
<dbReference type="GO" id="GO:0005737">
    <property type="term" value="C:cytoplasm"/>
    <property type="evidence" value="ECO:0007669"/>
    <property type="project" value="TreeGrafter"/>
</dbReference>
<feature type="coiled-coil region" evidence="4">
    <location>
        <begin position="28"/>
        <end position="119"/>
    </location>
</feature>
<dbReference type="PIRSF" id="PIRSF016477">
    <property type="entry name" value="Prefoldin_subunit_4"/>
    <property type="match status" value="1"/>
</dbReference>